<evidence type="ECO:0000313" key="2">
    <source>
        <dbReference type="EMBL" id="KRM09676.1"/>
    </source>
</evidence>
<dbReference type="PANTHER" id="PTHR40254:SF1">
    <property type="entry name" value="BLR0577 PROTEIN"/>
    <property type="match status" value="1"/>
</dbReference>
<dbReference type="InterPro" id="IPR052189">
    <property type="entry name" value="L-asp_N-monooxygenase_NS-form"/>
</dbReference>
<dbReference type="Pfam" id="PF13454">
    <property type="entry name" value="NAD_binding_9"/>
    <property type="match status" value="1"/>
</dbReference>
<dbReference type="AlphaFoldDB" id="A0A0R1W526"/>
<dbReference type="EMBL" id="AZGF01000037">
    <property type="protein sequence ID" value="KRM09676.1"/>
    <property type="molecule type" value="Genomic_DNA"/>
</dbReference>
<keyword evidence="3" id="KW-1185">Reference proteome</keyword>
<name>A0A0R1W526_9LACO</name>
<protein>
    <submittedName>
        <fullName evidence="2">FAD(NAD)-dependent oxidoreductase</fullName>
    </submittedName>
</protein>
<gene>
    <name evidence="2" type="ORF">FD16_GL001598</name>
</gene>
<evidence type="ECO:0000259" key="1">
    <source>
        <dbReference type="Pfam" id="PF13454"/>
    </source>
</evidence>
<dbReference type="eggNOG" id="COG4529">
    <property type="taxonomic scope" value="Bacteria"/>
</dbReference>
<organism evidence="2 3">
    <name type="scientific">Paucilactobacillus suebicus DSM 5007 = KCTC 3549</name>
    <dbReference type="NCBI Taxonomy" id="1423807"/>
    <lineage>
        <taxon>Bacteria</taxon>
        <taxon>Bacillati</taxon>
        <taxon>Bacillota</taxon>
        <taxon>Bacilli</taxon>
        <taxon>Lactobacillales</taxon>
        <taxon>Lactobacillaceae</taxon>
        <taxon>Paucilactobacillus</taxon>
    </lineage>
</organism>
<dbReference type="STRING" id="1423807.FD16_GL001598"/>
<accession>A0A0R1W526</accession>
<dbReference type="PANTHER" id="PTHR40254">
    <property type="entry name" value="BLR0577 PROTEIN"/>
    <property type="match status" value="1"/>
</dbReference>
<evidence type="ECO:0000313" key="3">
    <source>
        <dbReference type="Proteomes" id="UP000051820"/>
    </source>
</evidence>
<dbReference type="Proteomes" id="UP000051820">
    <property type="component" value="Unassembled WGS sequence"/>
</dbReference>
<feature type="domain" description="FAD-dependent urate hydroxylase HpyO/Asp monooxygenase CreE-like FAD/NAD(P)-binding" evidence="1">
    <location>
        <begin position="2"/>
        <end position="178"/>
    </location>
</feature>
<dbReference type="SUPFAM" id="SSF51905">
    <property type="entry name" value="FAD/NAD(P)-binding domain"/>
    <property type="match status" value="1"/>
</dbReference>
<dbReference type="InterPro" id="IPR038732">
    <property type="entry name" value="HpyO/CreE_NAD-binding"/>
</dbReference>
<comment type="caution">
    <text evidence="2">The sequence shown here is derived from an EMBL/GenBank/DDBJ whole genome shotgun (WGS) entry which is preliminary data.</text>
</comment>
<reference evidence="2 3" key="1">
    <citation type="journal article" date="2015" name="Genome Announc.">
        <title>Expanding the biotechnology potential of lactobacilli through comparative genomics of 213 strains and associated genera.</title>
        <authorList>
            <person name="Sun Z."/>
            <person name="Harris H.M."/>
            <person name="McCann A."/>
            <person name="Guo C."/>
            <person name="Argimon S."/>
            <person name="Zhang W."/>
            <person name="Yang X."/>
            <person name="Jeffery I.B."/>
            <person name="Cooney J.C."/>
            <person name="Kagawa T.F."/>
            <person name="Liu W."/>
            <person name="Song Y."/>
            <person name="Salvetti E."/>
            <person name="Wrobel A."/>
            <person name="Rasinkangas P."/>
            <person name="Parkhill J."/>
            <person name="Rea M.C."/>
            <person name="O'Sullivan O."/>
            <person name="Ritari J."/>
            <person name="Douillard F.P."/>
            <person name="Paul Ross R."/>
            <person name="Yang R."/>
            <person name="Briner A.E."/>
            <person name="Felis G.E."/>
            <person name="de Vos W.M."/>
            <person name="Barrangou R."/>
            <person name="Klaenhammer T.R."/>
            <person name="Caufield P.W."/>
            <person name="Cui Y."/>
            <person name="Zhang H."/>
            <person name="O'Toole P.W."/>
        </authorList>
    </citation>
    <scope>NUCLEOTIDE SEQUENCE [LARGE SCALE GENOMIC DNA]</scope>
    <source>
        <strain evidence="2 3">DSM 5007</strain>
    </source>
</reference>
<dbReference type="InterPro" id="IPR036188">
    <property type="entry name" value="FAD/NAD-bd_sf"/>
</dbReference>
<proteinExistence type="predicted"/>
<dbReference type="PATRIC" id="fig|1423807.3.peg.1638"/>
<sequence>MGAGPRGLVAAERIIEQQRVTKRFDHLKIVMIDPYGVGGRVWPVDQPHELIMNTTPDYITLFTAAPNKVHGPLVSGANLYEWAKSGAYDFIREHDYQNQDKLLTEVEMLQYNGYASRSLYGAYQQWFYEYLQTRLDQTMELRVLKETVKMVIPQNNGYVVKTGSLLLPANAVIMALGHNENELTDEQQRLNDFAEKQRLHYVTPTQPQEYDFSNLQPKQSVILRGLGLSFFDAVTMLTRGRGGNYHRDSADNLVYEASGREPLIIAGSRRGYPLHGKGLSDRPSSTHAVPHFLTTDWIKSHLDQDMSGQEFIDRVHYEVEYAYYERLIKKNYPQINASKLLNEFIKSNNPDEVIQQSEIDVKDYFNWQELVDPQSKPQFDSVEEYLEHDIDTAKQGLTNGPYAGAMAMYHDLYDQIRLVVDGQKLTDDDYLKFLLGQLNHEHSFLSVGPPMIRIEELRALLDAGIVKLLGSGMKVDTNEETGKFQTWSQQNPGQKYESSYLVEARLPQVNAQTTKNPLIKQLLSNRIAYQHQLQLSGDRRQKTGAVYVDVQTERISQEHINRHLYFWGVPTEGRHWLMTASPHPGINDVVLRTADLIVTEIFRDNGTSTG</sequence>